<sequence>MGGGGGGDGGGTGAYRGVNEQGTLLAVYWAQVGFDKKRYRICAAPGTLTLPLVRRGAIGHRVDVHVGLEGAADLDRLEAELLSPKLVVFEAGKSNSPFFRACD</sequence>
<name>A0A5K3G136_MESCO</name>
<proteinExistence type="predicted"/>
<organism evidence="1">
    <name type="scientific">Mesocestoides corti</name>
    <name type="common">Flatworm</name>
    <dbReference type="NCBI Taxonomy" id="53468"/>
    <lineage>
        <taxon>Eukaryota</taxon>
        <taxon>Metazoa</taxon>
        <taxon>Spiralia</taxon>
        <taxon>Lophotrochozoa</taxon>
        <taxon>Platyhelminthes</taxon>
        <taxon>Cestoda</taxon>
        <taxon>Eucestoda</taxon>
        <taxon>Cyclophyllidea</taxon>
        <taxon>Mesocestoididae</taxon>
        <taxon>Mesocestoides</taxon>
    </lineage>
</organism>
<accession>A0A5K3G136</accession>
<evidence type="ECO:0000313" key="1">
    <source>
        <dbReference type="WBParaSite" id="MCU_014353-RA"/>
    </source>
</evidence>
<dbReference type="AlphaFoldDB" id="A0A5K3G136"/>
<protein>
    <submittedName>
        <fullName evidence="1">TPP_enzyme_N domain-containing protein</fullName>
    </submittedName>
</protein>
<dbReference type="WBParaSite" id="MCU_014353-RA">
    <property type="protein sequence ID" value="MCU_014353-RA"/>
    <property type="gene ID" value="MCU_014353"/>
</dbReference>
<reference evidence="1" key="1">
    <citation type="submission" date="2019-11" db="UniProtKB">
        <authorList>
            <consortium name="WormBaseParasite"/>
        </authorList>
    </citation>
    <scope>IDENTIFICATION</scope>
</reference>